<keyword evidence="4" id="KW-1185">Reference proteome</keyword>
<dbReference type="InterPro" id="IPR013087">
    <property type="entry name" value="Znf_C2H2_type"/>
</dbReference>
<protein>
    <recommendedName>
        <fullName evidence="2">C2H2-type domain-containing protein</fullName>
    </recommendedName>
</protein>
<feature type="domain" description="C2H2-type" evidence="2">
    <location>
        <begin position="404"/>
        <end position="429"/>
    </location>
</feature>
<gene>
    <name evidence="3" type="ORF">TWF694_010017</name>
</gene>
<evidence type="ECO:0000259" key="2">
    <source>
        <dbReference type="SMART" id="SM00355"/>
    </source>
</evidence>
<feature type="region of interest" description="Disordered" evidence="1">
    <location>
        <begin position="240"/>
        <end position="285"/>
    </location>
</feature>
<dbReference type="SMART" id="SM00355">
    <property type="entry name" value="ZnF_C2H2"/>
    <property type="match status" value="2"/>
</dbReference>
<name>A0AAV9XBR2_9PEZI</name>
<feature type="region of interest" description="Disordered" evidence="1">
    <location>
        <begin position="1"/>
        <end position="25"/>
    </location>
</feature>
<evidence type="ECO:0000313" key="3">
    <source>
        <dbReference type="EMBL" id="KAK6538432.1"/>
    </source>
</evidence>
<comment type="caution">
    <text evidence="3">The sequence shown here is derived from an EMBL/GenBank/DDBJ whole genome shotgun (WGS) entry which is preliminary data.</text>
</comment>
<feature type="compositionally biased region" description="Basic and acidic residues" evidence="1">
    <location>
        <begin position="1"/>
        <end position="20"/>
    </location>
</feature>
<accession>A0AAV9XBR2</accession>
<dbReference type="EMBL" id="JAVHJO010000007">
    <property type="protein sequence ID" value="KAK6538432.1"/>
    <property type="molecule type" value="Genomic_DNA"/>
</dbReference>
<reference evidence="3 4" key="1">
    <citation type="submission" date="2019-10" db="EMBL/GenBank/DDBJ databases">
        <authorList>
            <person name="Palmer J.M."/>
        </authorList>
    </citation>
    <scope>NUCLEOTIDE SEQUENCE [LARGE SCALE GENOMIC DNA]</scope>
    <source>
        <strain evidence="3 4">TWF694</strain>
    </source>
</reference>
<organism evidence="3 4">
    <name type="scientific">Orbilia ellipsospora</name>
    <dbReference type="NCBI Taxonomy" id="2528407"/>
    <lineage>
        <taxon>Eukaryota</taxon>
        <taxon>Fungi</taxon>
        <taxon>Dikarya</taxon>
        <taxon>Ascomycota</taxon>
        <taxon>Pezizomycotina</taxon>
        <taxon>Orbiliomycetes</taxon>
        <taxon>Orbiliales</taxon>
        <taxon>Orbiliaceae</taxon>
        <taxon>Orbilia</taxon>
    </lineage>
</organism>
<feature type="domain" description="C2H2-type" evidence="2">
    <location>
        <begin position="363"/>
        <end position="390"/>
    </location>
</feature>
<dbReference type="PANTHER" id="PTHR35391:SF7">
    <property type="entry name" value="C2H2-TYPE DOMAIN-CONTAINING PROTEIN"/>
    <property type="match status" value="1"/>
</dbReference>
<proteinExistence type="predicted"/>
<dbReference type="Proteomes" id="UP001365542">
    <property type="component" value="Unassembled WGS sequence"/>
</dbReference>
<evidence type="ECO:0000313" key="4">
    <source>
        <dbReference type="Proteomes" id="UP001365542"/>
    </source>
</evidence>
<dbReference type="Gene3D" id="3.40.50.1460">
    <property type="match status" value="1"/>
</dbReference>
<evidence type="ECO:0000256" key="1">
    <source>
        <dbReference type="SAM" id="MobiDB-lite"/>
    </source>
</evidence>
<sequence length="1302" mass="146044">MSRDAVPKEGDYDPGSKEPEPETSISELTTRCCLAFQELLSKSLSDDLEWIETQLGRLNIWANNIGVFAVENASLDHRLRKSRDIKLLIIRLLKTLIQNLELAIDSNSHRYKVDQKGLVNLGAKTRQQDDGSWHLLNEAIEFASASIDRLQTIAVTIRKSSTQSRNTRAAASSNEDDENFEAFALSIIKHRFKEANGSLCEQLAAWLSLRRRHFIYISKHQTKLARNPFTESKKFEVEYSSPRSKLSDLNPEKINSEQAKTKKPNMPKDIPSKPALDAPSRTNASTVNTKAFREHIRRNKSAPSIISTGTFIPDAGLEYPPPPTFGQRERECTCPYCCELLPTAKVKNDRWWRHHVDMDVQAFACISEKCRDSPTQFAKYEEWVQHMSQHGPADAAWDVHLIIWRCPICDSDKLFRWKEEFMGHMKSSHSKRYTQSQLLTFARRGFVAALRDPYTCVFCNCIPKEIQDITPLNRGKFADLLPRHIANHLKSLAFMSLPYRDDIEDDCSQISKDPSHGLLSSQESVARESAVDEELANLSLVFEDEGPNLLADVPWSTEIDESIAEMHPFNINAEMTGILPTQADWSGPQTSCETNSDMAFSHSGHSTWALLIGIDCYIPGNKRKARYRNLNGCVTGVKAVQEYLDFLGVPNIAILTSSTCTNSASELPVEGIHALPVLSNIKRELTYIINNASPGDLVYIYYSGYVVRRETIGAQSGQRYSGDKINGIALALADIMAGGDYFTGYQLGVYVQYMVEEKDLRVTLVLDSCFSDREGRASYGLAYVAYQTAEGGLADNILQCDIDLDNRRAKMEQTIGKPAQQRNAIAKAACLVNPTGHTILTARDFSESARKENQPDTNTTHGAFTLHMLAKLKQNLASHRPTHASIRDYVHDELIRGRCKQSCHVIWQEGQMVDLDIGFAQGVVHGATYSVYRENQTPNSEATAPFTAYIVEIEEDEPFRCRAWLFDNKTHKLTTEDVTGGIAVLDNWAVPNTVIELSLAAQRALASVEVLVSAIQAELDTSGITLSSDAKSATQTPSFLLDVNSDNRFQIYITGVYGKPRQRIDRISNISVSDPNWIADLANLLQHITRYHFVKEHKTHYPTTIPESCLEVTVKTRKNGFWQHIKKIDGRYETTHGAVIKYCFKLSRSFIRDPDSEGIYASFYMFEGTKAIKKLRPALGQSALLMTETNGEVFRLEMEIPPASCNEDTNYVDDIVRVFLCTKNRSWEDIMLPPLHARAVGAPLAVSEKFIDPKVTAYGAGLGSTRNCCKTINGGDKELWGYVDIVVRTTPLVQSHGHIDAF</sequence>
<dbReference type="PANTHER" id="PTHR35391">
    <property type="entry name" value="C2H2-TYPE DOMAIN-CONTAINING PROTEIN-RELATED"/>
    <property type="match status" value="1"/>
</dbReference>